<dbReference type="InterPro" id="IPR005801">
    <property type="entry name" value="ADC_synthase"/>
</dbReference>
<keyword evidence="2" id="KW-0808">Transferase</keyword>
<organism evidence="5 6">
    <name type="scientific">Allopseudospirillum japonicum</name>
    <dbReference type="NCBI Taxonomy" id="64971"/>
    <lineage>
        <taxon>Bacteria</taxon>
        <taxon>Pseudomonadati</taxon>
        <taxon>Pseudomonadota</taxon>
        <taxon>Gammaproteobacteria</taxon>
        <taxon>Oceanospirillales</taxon>
        <taxon>Oceanospirillaceae</taxon>
        <taxon>Allopseudospirillum</taxon>
    </lineage>
</organism>
<dbReference type="InterPro" id="IPR005802">
    <property type="entry name" value="ADC_synth_comp_1"/>
</dbReference>
<evidence type="ECO:0000259" key="4">
    <source>
        <dbReference type="Pfam" id="PF04715"/>
    </source>
</evidence>
<accession>A0A1H6RVQ8</accession>
<dbReference type="Gene3D" id="3.60.120.10">
    <property type="entry name" value="Anthranilate synthase"/>
    <property type="match status" value="1"/>
</dbReference>
<dbReference type="OrthoDB" id="9803598at2"/>
<dbReference type="Proteomes" id="UP000242999">
    <property type="component" value="Unassembled WGS sequence"/>
</dbReference>
<sequence>MSLSRRPLQLPYTSGHQLFELVRTQAHPVLLDSGQFDSPKISAPFGRFDIVSANPQKLWRTSSPSLPANWQDLEPQRTPTDAACAHLPFCSGWIGYLSYDAGAWFEPSLPRSTQTEVGLPLAHWGYYAWALVTDHQAQTTHLVGDYSTDFAQQLSTQLAQPKAPLAKDFSLLAPFRSNMDFAAYARAFAQVQAYLQAGDAYQINLAQRFCAPYQGDTWSAYLALRQATPAPFAAYLDLGQGQAVLSLSPERFLQVDPQGKVQTKPIKGTRARGRTPAEDAALAQELQQASKDQAENLMIVDLLRNDLNRVCQAHSVKVPHLFALESFANVHHLVSTVEGQLTPPYALLPLLAASFPGGSITGAPKIRAMQIIDELEPHHRSLYCGALGYLDDRGHMDMNICIRTLIADQGHLYAWGGGGLVADSECAAEYQETLVKVGRLLQALDPEFAPLS</sequence>
<evidence type="ECO:0000256" key="1">
    <source>
        <dbReference type="ARBA" id="ARBA00013139"/>
    </source>
</evidence>
<name>A0A1H6RVQ8_9GAMM</name>
<dbReference type="EC" id="2.6.1.85" evidence="1"/>
<dbReference type="InterPro" id="IPR015890">
    <property type="entry name" value="Chorismate_C"/>
</dbReference>
<dbReference type="GO" id="GO:0046820">
    <property type="term" value="F:4-amino-4-deoxychorismate synthase activity"/>
    <property type="evidence" value="ECO:0007669"/>
    <property type="project" value="UniProtKB-EC"/>
</dbReference>
<feature type="domain" description="Anthranilate synthase component I N-terminal" evidence="4">
    <location>
        <begin position="83"/>
        <end position="142"/>
    </location>
</feature>
<evidence type="ECO:0000259" key="3">
    <source>
        <dbReference type="Pfam" id="PF00425"/>
    </source>
</evidence>
<feature type="domain" description="Chorismate-utilising enzyme C-terminal" evidence="3">
    <location>
        <begin position="182"/>
        <end position="436"/>
    </location>
</feature>
<gene>
    <name evidence="5" type="ORF">SAMN05421831_104128</name>
</gene>
<dbReference type="RefSeq" id="WP_093309000.1">
    <property type="nucleotide sequence ID" value="NZ_FNYH01000004.1"/>
</dbReference>
<reference evidence="6" key="1">
    <citation type="submission" date="2016-10" db="EMBL/GenBank/DDBJ databases">
        <authorList>
            <person name="Varghese N."/>
            <person name="Submissions S."/>
        </authorList>
    </citation>
    <scope>NUCLEOTIDE SEQUENCE [LARGE SCALE GENOMIC DNA]</scope>
    <source>
        <strain evidence="6">DSM 7165</strain>
    </source>
</reference>
<dbReference type="STRING" id="64971.SAMN05421831_104128"/>
<dbReference type="GO" id="GO:0009396">
    <property type="term" value="P:folic acid-containing compound biosynthetic process"/>
    <property type="evidence" value="ECO:0007669"/>
    <property type="project" value="InterPro"/>
</dbReference>
<keyword evidence="6" id="KW-1185">Reference proteome</keyword>
<dbReference type="InterPro" id="IPR006805">
    <property type="entry name" value="Anth_synth_I_N"/>
</dbReference>
<dbReference type="InterPro" id="IPR019999">
    <property type="entry name" value="Anth_synth_I-like"/>
</dbReference>
<evidence type="ECO:0000313" key="6">
    <source>
        <dbReference type="Proteomes" id="UP000242999"/>
    </source>
</evidence>
<evidence type="ECO:0000256" key="2">
    <source>
        <dbReference type="ARBA" id="ARBA00022679"/>
    </source>
</evidence>
<dbReference type="Pfam" id="PF04715">
    <property type="entry name" value="Anth_synt_I_N"/>
    <property type="match status" value="1"/>
</dbReference>
<dbReference type="NCBIfam" id="TIGR00553">
    <property type="entry name" value="pabB"/>
    <property type="match status" value="1"/>
</dbReference>
<dbReference type="EMBL" id="FNYH01000004">
    <property type="protein sequence ID" value="SEI56647.1"/>
    <property type="molecule type" value="Genomic_DNA"/>
</dbReference>
<dbReference type="PRINTS" id="PR00095">
    <property type="entry name" value="ANTSNTHASEI"/>
</dbReference>
<dbReference type="SUPFAM" id="SSF56322">
    <property type="entry name" value="ADC synthase"/>
    <property type="match status" value="1"/>
</dbReference>
<evidence type="ECO:0000313" key="5">
    <source>
        <dbReference type="EMBL" id="SEI56647.1"/>
    </source>
</evidence>
<protein>
    <recommendedName>
        <fullName evidence="1">aminodeoxychorismate synthase</fullName>
        <ecNumber evidence="1">2.6.1.85</ecNumber>
    </recommendedName>
</protein>
<dbReference type="Pfam" id="PF00425">
    <property type="entry name" value="Chorismate_bind"/>
    <property type="match status" value="1"/>
</dbReference>
<proteinExistence type="predicted"/>
<dbReference type="PANTHER" id="PTHR11236:SF50">
    <property type="entry name" value="AMINODEOXYCHORISMATE SYNTHASE COMPONENT 1"/>
    <property type="match status" value="1"/>
</dbReference>
<dbReference type="AlphaFoldDB" id="A0A1H6RVQ8"/>
<dbReference type="PANTHER" id="PTHR11236">
    <property type="entry name" value="AMINOBENZOATE/ANTHRANILATE SYNTHASE"/>
    <property type="match status" value="1"/>
</dbReference>
<dbReference type="GO" id="GO:0000162">
    <property type="term" value="P:L-tryptophan biosynthetic process"/>
    <property type="evidence" value="ECO:0007669"/>
    <property type="project" value="TreeGrafter"/>
</dbReference>